<dbReference type="EMBL" id="VUNN01000002">
    <property type="protein sequence ID" value="MSU05441.1"/>
    <property type="molecule type" value="Genomic_DNA"/>
</dbReference>
<dbReference type="GO" id="GO:0003700">
    <property type="term" value="F:DNA-binding transcription factor activity"/>
    <property type="evidence" value="ECO:0007669"/>
    <property type="project" value="InterPro"/>
</dbReference>
<dbReference type="RefSeq" id="WP_154424341.1">
    <property type="nucleotide sequence ID" value="NZ_VUNN01000002.1"/>
</dbReference>
<dbReference type="FunFam" id="1.10.10.10:FF:000001">
    <property type="entry name" value="LysR family transcriptional regulator"/>
    <property type="match status" value="1"/>
</dbReference>
<reference evidence="6 7" key="1">
    <citation type="submission" date="2019-08" db="EMBL/GenBank/DDBJ databases">
        <title>In-depth cultivation of the pig gut microbiome towards novel bacterial diversity and tailored functional studies.</title>
        <authorList>
            <person name="Wylensek D."/>
            <person name="Hitch T.C.A."/>
            <person name="Clavel T."/>
        </authorList>
    </citation>
    <scope>NUCLEOTIDE SEQUENCE [LARGE SCALE GENOMIC DNA]</scope>
    <source>
        <strain evidence="6 7">NM-380-WT-3C1</strain>
    </source>
</reference>
<evidence type="ECO:0000256" key="1">
    <source>
        <dbReference type="ARBA" id="ARBA00009437"/>
    </source>
</evidence>
<evidence type="ECO:0000313" key="6">
    <source>
        <dbReference type="EMBL" id="MSU05441.1"/>
    </source>
</evidence>
<dbReference type="PRINTS" id="PR00039">
    <property type="entry name" value="HTHLYSR"/>
</dbReference>
<dbReference type="Gene3D" id="1.10.10.10">
    <property type="entry name" value="Winged helix-like DNA-binding domain superfamily/Winged helix DNA-binding domain"/>
    <property type="match status" value="1"/>
</dbReference>
<comment type="caution">
    <text evidence="6">The sequence shown here is derived from an EMBL/GenBank/DDBJ whole genome shotgun (WGS) entry which is preliminary data.</text>
</comment>
<gene>
    <name evidence="6" type="ORF">FYJ80_01405</name>
</gene>
<organism evidence="6 7">
    <name type="scientific">Bullifex porci</name>
    <dbReference type="NCBI Taxonomy" id="2606638"/>
    <lineage>
        <taxon>Bacteria</taxon>
        <taxon>Pseudomonadati</taxon>
        <taxon>Spirochaetota</taxon>
        <taxon>Spirochaetia</taxon>
        <taxon>Spirochaetales</taxon>
        <taxon>Spirochaetaceae</taxon>
        <taxon>Bullifex</taxon>
    </lineage>
</organism>
<keyword evidence="3" id="KW-0238">DNA-binding</keyword>
<evidence type="ECO:0000259" key="5">
    <source>
        <dbReference type="PROSITE" id="PS50931"/>
    </source>
</evidence>
<evidence type="ECO:0000256" key="2">
    <source>
        <dbReference type="ARBA" id="ARBA00023015"/>
    </source>
</evidence>
<keyword evidence="7" id="KW-1185">Reference proteome</keyword>
<dbReference type="PANTHER" id="PTHR30126">
    <property type="entry name" value="HTH-TYPE TRANSCRIPTIONAL REGULATOR"/>
    <property type="match status" value="1"/>
</dbReference>
<dbReference type="AlphaFoldDB" id="A0A7X2PAP2"/>
<dbReference type="Proteomes" id="UP000460549">
    <property type="component" value="Unassembled WGS sequence"/>
</dbReference>
<sequence>MLGTKMYTFLKVAEYLNFTKAAEALYMTQPAVSQQIKQLEEEVGAKVFIRNKNGLILTQQGEIVLKYARRQKALYDKMLLELENSEKNVGPLRIGITHTSESNVTAAALAKYSIENNGVKIMLTTDTINNLYDKLENYELDLAIIDASSNNPKFSSMLLDIDYLMCVLSPDNPLSQRSAVTISELKKEKMILRSSESATRKLFEETLVYNGEDISSFDVILEVDNIATIKDLIRKDLGVSIIPRSACLDEIRKGKIKALPIENFSMVRETRIVYNKDFRHKEVLDDIIRIYGKTASV</sequence>
<dbReference type="PANTHER" id="PTHR30126:SF40">
    <property type="entry name" value="HTH-TYPE TRANSCRIPTIONAL REGULATOR GLTR"/>
    <property type="match status" value="1"/>
</dbReference>
<dbReference type="Gene3D" id="3.40.190.290">
    <property type="match status" value="1"/>
</dbReference>
<dbReference type="CDD" id="cd05466">
    <property type="entry name" value="PBP2_LTTR_substrate"/>
    <property type="match status" value="1"/>
</dbReference>
<proteinExistence type="inferred from homology"/>
<feature type="domain" description="HTH lysR-type" evidence="5">
    <location>
        <begin position="1"/>
        <end position="58"/>
    </location>
</feature>
<evidence type="ECO:0000256" key="4">
    <source>
        <dbReference type="ARBA" id="ARBA00023163"/>
    </source>
</evidence>
<dbReference type="InterPro" id="IPR036390">
    <property type="entry name" value="WH_DNA-bd_sf"/>
</dbReference>
<comment type="similarity">
    <text evidence="1">Belongs to the LysR transcriptional regulatory family.</text>
</comment>
<evidence type="ECO:0000313" key="7">
    <source>
        <dbReference type="Proteomes" id="UP000460549"/>
    </source>
</evidence>
<dbReference type="Pfam" id="PF03466">
    <property type="entry name" value="LysR_substrate"/>
    <property type="match status" value="1"/>
</dbReference>
<evidence type="ECO:0000256" key="3">
    <source>
        <dbReference type="ARBA" id="ARBA00023125"/>
    </source>
</evidence>
<dbReference type="GO" id="GO:0000976">
    <property type="term" value="F:transcription cis-regulatory region binding"/>
    <property type="evidence" value="ECO:0007669"/>
    <property type="project" value="TreeGrafter"/>
</dbReference>
<keyword evidence="4" id="KW-0804">Transcription</keyword>
<keyword evidence="2" id="KW-0805">Transcription regulation</keyword>
<protein>
    <submittedName>
        <fullName evidence="6">LysR family transcriptional regulator</fullName>
    </submittedName>
</protein>
<dbReference type="PROSITE" id="PS50931">
    <property type="entry name" value="HTH_LYSR"/>
    <property type="match status" value="1"/>
</dbReference>
<dbReference type="InterPro" id="IPR000847">
    <property type="entry name" value="LysR_HTH_N"/>
</dbReference>
<dbReference type="Pfam" id="PF00126">
    <property type="entry name" value="HTH_1"/>
    <property type="match status" value="1"/>
</dbReference>
<accession>A0A7X2PAP2</accession>
<dbReference type="SUPFAM" id="SSF53850">
    <property type="entry name" value="Periplasmic binding protein-like II"/>
    <property type="match status" value="1"/>
</dbReference>
<name>A0A7X2PAP2_9SPIO</name>
<dbReference type="InterPro" id="IPR036388">
    <property type="entry name" value="WH-like_DNA-bd_sf"/>
</dbReference>
<dbReference type="SUPFAM" id="SSF46785">
    <property type="entry name" value="Winged helix' DNA-binding domain"/>
    <property type="match status" value="1"/>
</dbReference>
<dbReference type="InterPro" id="IPR005119">
    <property type="entry name" value="LysR_subst-bd"/>
</dbReference>